<dbReference type="Proteomes" id="UP000422736">
    <property type="component" value="Chromosome 6"/>
</dbReference>
<feature type="compositionally biased region" description="Acidic residues" evidence="1">
    <location>
        <begin position="175"/>
        <end position="191"/>
    </location>
</feature>
<keyword evidence="3" id="KW-1185">Reference proteome</keyword>
<dbReference type="EMBL" id="CP015059">
    <property type="protein sequence ID" value="QGN17046.1"/>
    <property type="molecule type" value="Genomic_DNA"/>
</dbReference>
<gene>
    <name evidence="2" type="primary">SCM3</name>
    <name evidence="2" type="ORF">FIM1_3775</name>
</gene>
<evidence type="ECO:0000256" key="1">
    <source>
        <dbReference type="SAM" id="MobiDB-lite"/>
    </source>
</evidence>
<sequence length="203" mass="23528">MNKSSLGVTKKKKSSLKRLTGVLKDLLVKESSPKSEEDQDHKTSPKTRKDGVVYILSKENRLIPKLSDEEIMERHRKADENMKRVWSEIIAKYENIEDQGDTIDLRTGEIIQDNGHLRNLNQNDRSSKISPDTAVVYKSVLRDILDIDDDQTLNTSIWNEEEDTNQDSMLIKETEVEEEEFLEEPDSDNDYTSESYHNIAREK</sequence>
<evidence type="ECO:0000313" key="2">
    <source>
        <dbReference type="EMBL" id="QGN17046.1"/>
    </source>
</evidence>
<organism evidence="2 3">
    <name type="scientific">Kluyveromyces marxianus</name>
    <name type="common">Yeast</name>
    <name type="synonym">Candida kefyr</name>
    <dbReference type="NCBI Taxonomy" id="4911"/>
    <lineage>
        <taxon>Eukaryota</taxon>
        <taxon>Fungi</taxon>
        <taxon>Dikarya</taxon>
        <taxon>Ascomycota</taxon>
        <taxon>Saccharomycotina</taxon>
        <taxon>Saccharomycetes</taxon>
        <taxon>Saccharomycetales</taxon>
        <taxon>Saccharomycetaceae</taxon>
        <taxon>Kluyveromyces</taxon>
    </lineage>
</organism>
<reference evidence="2 3" key="1">
    <citation type="submission" date="2016-03" db="EMBL/GenBank/DDBJ databases">
        <title>How can Kluyveromyces marxianus grow so fast - potential evolutionary course in Saccharomyces Complex revealed by comparative genomics.</title>
        <authorList>
            <person name="Mo W."/>
            <person name="Lu W."/>
            <person name="Yang X."/>
            <person name="Qi J."/>
            <person name="Lv H."/>
        </authorList>
    </citation>
    <scope>NUCLEOTIDE SEQUENCE [LARGE SCALE GENOMIC DNA]</scope>
    <source>
        <strain evidence="2 3">FIM1</strain>
    </source>
</reference>
<protein>
    <submittedName>
        <fullName evidence="2">Protein YLR218C</fullName>
    </submittedName>
</protein>
<feature type="region of interest" description="Disordered" evidence="1">
    <location>
        <begin position="27"/>
        <end position="51"/>
    </location>
</feature>
<dbReference type="Pfam" id="PF10384">
    <property type="entry name" value="Scm3"/>
    <property type="match status" value="1"/>
</dbReference>
<proteinExistence type="predicted"/>
<accession>A0ABX6EZ01</accession>
<dbReference type="Gene3D" id="6.10.250.2010">
    <property type="match status" value="1"/>
</dbReference>
<dbReference type="InterPro" id="IPR018465">
    <property type="entry name" value="Scm3/HJURP"/>
</dbReference>
<evidence type="ECO:0000313" key="3">
    <source>
        <dbReference type="Proteomes" id="UP000422736"/>
    </source>
</evidence>
<feature type="region of interest" description="Disordered" evidence="1">
    <location>
        <begin position="158"/>
        <end position="203"/>
    </location>
</feature>
<reference evidence="2 3" key="2">
    <citation type="submission" date="2019-11" db="EMBL/GenBank/DDBJ databases">
        <authorList>
            <person name="Lu H."/>
        </authorList>
    </citation>
    <scope>NUCLEOTIDE SEQUENCE [LARGE SCALE GENOMIC DNA]</scope>
    <source>
        <strain evidence="2 3">FIM1</strain>
    </source>
</reference>
<name>A0ABX6EZ01_KLUMA</name>